<dbReference type="EMBL" id="BAAAHQ010000025">
    <property type="protein sequence ID" value="GAA0939464.1"/>
    <property type="molecule type" value="Genomic_DNA"/>
</dbReference>
<evidence type="ECO:0000313" key="2">
    <source>
        <dbReference type="EMBL" id="GAA0939464.1"/>
    </source>
</evidence>
<keyword evidence="3" id="KW-1185">Reference proteome</keyword>
<evidence type="ECO:0008006" key="4">
    <source>
        <dbReference type="Google" id="ProtNLM"/>
    </source>
</evidence>
<comment type="caution">
    <text evidence="2">The sequence shown here is derived from an EMBL/GenBank/DDBJ whole genome shotgun (WGS) entry which is preliminary data.</text>
</comment>
<evidence type="ECO:0000313" key="3">
    <source>
        <dbReference type="Proteomes" id="UP001501578"/>
    </source>
</evidence>
<feature type="compositionally biased region" description="Polar residues" evidence="1">
    <location>
        <begin position="41"/>
        <end position="51"/>
    </location>
</feature>
<sequence length="83" mass="8698">MSTPLRMVVAAVGVTAVIAVAVTVVRMVSSSATQTGPPAPTSDTGVQTSPTAHRVDPPAPDRSYWTEERMREANPAPAPIQEE</sequence>
<feature type="region of interest" description="Disordered" evidence="1">
    <location>
        <begin position="29"/>
        <end position="83"/>
    </location>
</feature>
<dbReference type="RefSeq" id="WP_343952460.1">
    <property type="nucleotide sequence ID" value="NZ_BAAAHQ010000025.1"/>
</dbReference>
<protein>
    <recommendedName>
        <fullName evidence="4">Secreted protein</fullName>
    </recommendedName>
</protein>
<evidence type="ECO:0000256" key="1">
    <source>
        <dbReference type="SAM" id="MobiDB-lite"/>
    </source>
</evidence>
<gene>
    <name evidence="2" type="ORF">GCM10009560_50200</name>
</gene>
<name>A0ABP4AR02_9ACTN</name>
<organism evidence="2 3">
    <name type="scientific">Nonomuraea longicatena</name>
    <dbReference type="NCBI Taxonomy" id="83682"/>
    <lineage>
        <taxon>Bacteria</taxon>
        <taxon>Bacillati</taxon>
        <taxon>Actinomycetota</taxon>
        <taxon>Actinomycetes</taxon>
        <taxon>Streptosporangiales</taxon>
        <taxon>Streptosporangiaceae</taxon>
        <taxon>Nonomuraea</taxon>
    </lineage>
</organism>
<proteinExistence type="predicted"/>
<reference evidence="3" key="1">
    <citation type="journal article" date="2019" name="Int. J. Syst. Evol. Microbiol.">
        <title>The Global Catalogue of Microorganisms (GCM) 10K type strain sequencing project: providing services to taxonomists for standard genome sequencing and annotation.</title>
        <authorList>
            <consortium name="The Broad Institute Genomics Platform"/>
            <consortium name="The Broad Institute Genome Sequencing Center for Infectious Disease"/>
            <person name="Wu L."/>
            <person name="Ma J."/>
        </authorList>
    </citation>
    <scope>NUCLEOTIDE SEQUENCE [LARGE SCALE GENOMIC DNA]</scope>
    <source>
        <strain evidence="3">JCM 11136</strain>
    </source>
</reference>
<accession>A0ABP4AR02</accession>
<dbReference type="Proteomes" id="UP001501578">
    <property type="component" value="Unassembled WGS sequence"/>
</dbReference>